<dbReference type="KEGG" id="sdyn:Mal52_55230"/>
<evidence type="ECO:0000313" key="2">
    <source>
        <dbReference type="EMBL" id="QDU46995.1"/>
    </source>
</evidence>
<dbReference type="AlphaFoldDB" id="A0A517ZX33"/>
<dbReference type="EMBL" id="CP036276">
    <property type="protein sequence ID" value="QDU46995.1"/>
    <property type="molecule type" value="Genomic_DNA"/>
</dbReference>
<organism evidence="2 3">
    <name type="scientific">Symmachiella dynata</name>
    <dbReference type="NCBI Taxonomy" id="2527995"/>
    <lineage>
        <taxon>Bacteria</taxon>
        <taxon>Pseudomonadati</taxon>
        <taxon>Planctomycetota</taxon>
        <taxon>Planctomycetia</taxon>
        <taxon>Planctomycetales</taxon>
        <taxon>Planctomycetaceae</taxon>
        <taxon>Symmachiella</taxon>
    </lineage>
</organism>
<dbReference type="Pfam" id="PF07608">
    <property type="entry name" value="DUF1571"/>
    <property type="match status" value="1"/>
</dbReference>
<evidence type="ECO:0008006" key="4">
    <source>
        <dbReference type="Google" id="ProtNLM"/>
    </source>
</evidence>
<keyword evidence="1" id="KW-0812">Transmembrane</keyword>
<keyword evidence="1" id="KW-1133">Transmembrane helix</keyword>
<accession>A0A517ZX33</accession>
<evidence type="ECO:0000313" key="3">
    <source>
        <dbReference type="Proteomes" id="UP000319383"/>
    </source>
</evidence>
<evidence type="ECO:0000256" key="1">
    <source>
        <dbReference type="SAM" id="Phobius"/>
    </source>
</evidence>
<dbReference type="RefSeq" id="WP_145379590.1">
    <property type="nucleotide sequence ID" value="NZ_CP036276.1"/>
</dbReference>
<reference evidence="2 3" key="1">
    <citation type="submission" date="2019-02" db="EMBL/GenBank/DDBJ databases">
        <title>Deep-cultivation of Planctomycetes and their phenomic and genomic characterization uncovers novel biology.</title>
        <authorList>
            <person name="Wiegand S."/>
            <person name="Jogler M."/>
            <person name="Boedeker C."/>
            <person name="Pinto D."/>
            <person name="Vollmers J."/>
            <person name="Rivas-Marin E."/>
            <person name="Kohn T."/>
            <person name="Peeters S.H."/>
            <person name="Heuer A."/>
            <person name="Rast P."/>
            <person name="Oberbeckmann S."/>
            <person name="Bunk B."/>
            <person name="Jeske O."/>
            <person name="Meyerdierks A."/>
            <person name="Storesund J.E."/>
            <person name="Kallscheuer N."/>
            <person name="Luecker S."/>
            <person name="Lage O.M."/>
            <person name="Pohl T."/>
            <person name="Merkel B.J."/>
            <person name="Hornburger P."/>
            <person name="Mueller R.-W."/>
            <person name="Bruemmer F."/>
            <person name="Labrenz M."/>
            <person name="Spormann A.M."/>
            <person name="Op den Camp H."/>
            <person name="Overmann J."/>
            <person name="Amann R."/>
            <person name="Jetten M.S.M."/>
            <person name="Mascher T."/>
            <person name="Medema M.H."/>
            <person name="Devos D.P."/>
            <person name="Kaster A.-K."/>
            <person name="Ovreas L."/>
            <person name="Rohde M."/>
            <person name="Galperin M.Y."/>
            <person name="Jogler C."/>
        </authorList>
    </citation>
    <scope>NUCLEOTIDE SEQUENCE [LARGE SCALE GENOMIC DNA]</scope>
    <source>
        <strain evidence="2 3">Mal52</strain>
    </source>
</reference>
<gene>
    <name evidence="2" type="ORF">Mal52_55230</name>
</gene>
<keyword evidence="1" id="KW-0472">Membrane</keyword>
<proteinExistence type="predicted"/>
<keyword evidence="3" id="KW-1185">Reference proteome</keyword>
<dbReference type="InterPro" id="IPR011465">
    <property type="entry name" value="DUF1571"/>
</dbReference>
<name>A0A517ZX33_9PLAN</name>
<feature type="transmembrane region" description="Helical" evidence="1">
    <location>
        <begin position="20"/>
        <end position="37"/>
    </location>
</feature>
<sequence length="338" mass="38425">MTLQHSSPIGRSQPRRLRIFMLLSTICIVGVVVNTHWGSQRPAADPHDFRKASRRASTVTPVASAFNNEILQVAATEPTEPTSATQPLDVDVQKDPQQLALQTALNLLENGRERLKSINHYTATFIKQERVGDELTEGDVTEIKVRHEPFSVYMKWVETDAGQEMLYADGVNDGNILLKQVGWKSRLLPVISLDPHCVLAMSQSRYPVTQMGLLRLVETLITDRQNDLEKNTDLKCQLFDDEVCHERPCYRFILEYGSPQVSATYRKSDLFIDKELSVPIQIANFTWPESDWGADWGCEEMDDETLIEYYGYCDLALGTPLSDLDFDRSNEEYGFQND</sequence>
<dbReference type="Proteomes" id="UP000319383">
    <property type="component" value="Chromosome"/>
</dbReference>
<protein>
    <recommendedName>
        <fullName evidence="4">DUF1571 domain-containing protein</fullName>
    </recommendedName>
</protein>